<organism evidence="3 4">
    <name type="scientific">Xylanibacter ruminicola</name>
    <name type="common">Prevotella ruminicola</name>
    <dbReference type="NCBI Taxonomy" id="839"/>
    <lineage>
        <taxon>Bacteria</taxon>
        <taxon>Pseudomonadati</taxon>
        <taxon>Bacteroidota</taxon>
        <taxon>Bacteroidia</taxon>
        <taxon>Bacteroidales</taxon>
        <taxon>Prevotellaceae</taxon>
        <taxon>Xylanibacter</taxon>
    </lineage>
</organism>
<dbReference type="RefSeq" id="WP_081373268.1">
    <property type="nucleotide sequence ID" value="NZ_FRBD01000022.1"/>
</dbReference>
<sequence length="154" mass="17385">MKKRLNFFCVLMLLLMASQAVMLFVVGADAFQEGWEKGGKAESEATWVNLLWFFVGMFAIVGCIVSFVSFIRFILNVNHNKVFVWENVKLLRLSAYGLIFIATIVTGNELCSGGDDIELYDDYFDTLLFGIFSLIVAEVFAIGLKLQQEQDLTI</sequence>
<proteinExistence type="predicted"/>
<evidence type="ECO:0000256" key="2">
    <source>
        <dbReference type="SAM" id="SignalP"/>
    </source>
</evidence>
<feature type="transmembrane region" description="Helical" evidence="1">
    <location>
        <begin position="127"/>
        <end position="146"/>
    </location>
</feature>
<evidence type="ECO:0000256" key="1">
    <source>
        <dbReference type="SAM" id="Phobius"/>
    </source>
</evidence>
<name>A0A1M6XWA8_XYLRU</name>
<evidence type="ECO:0000313" key="3">
    <source>
        <dbReference type="EMBL" id="SHL10270.1"/>
    </source>
</evidence>
<keyword evidence="2" id="KW-0732">Signal</keyword>
<feature type="chain" id="PRO_5012567972" description="DUF2975 domain-containing protein" evidence="2">
    <location>
        <begin position="21"/>
        <end position="154"/>
    </location>
</feature>
<accession>A0A1M6XWA8</accession>
<feature type="transmembrane region" description="Helical" evidence="1">
    <location>
        <begin position="87"/>
        <end position="107"/>
    </location>
</feature>
<dbReference type="Proteomes" id="UP000184130">
    <property type="component" value="Unassembled WGS sequence"/>
</dbReference>
<feature type="signal peptide" evidence="2">
    <location>
        <begin position="1"/>
        <end position="20"/>
    </location>
</feature>
<reference evidence="3 4" key="1">
    <citation type="submission" date="2016-11" db="EMBL/GenBank/DDBJ databases">
        <authorList>
            <person name="Jaros S."/>
            <person name="Januszkiewicz K."/>
            <person name="Wedrychowicz H."/>
        </authorList>
    </citation>
    <scope>NUCLEOTIDE SEQUENCE [LARGE SCALE GENOMIC DNA]</scope>
    <source>
        <strain evidence="3 4">KHT3</strain>
    </source>
</reference>
<keyword evidence="1" id="KW-0472">Membrane</keyword>
<gene>
    <name evidence="3" type="ORF">SAMN05216463_12267</name>
</gene>
<evidence type="ECO:0000313" key="4">
    <source>
        <dbReference type="Proteomes" id="UP000184130"/>
    </source>
</evidence>
<dbReference type="OrthoDB" id="1047271at2"/>
<evidence type="ECO:0008006" key="5">
    <source>
        <dbReference type="Google" id="ProtNLM"/>
    </source>
</evidence>
<dbReference type="AlphaFoldDB" id="A0A1M6XWA8"/>
<keyword evidence="1" id="KW-1133">Transmembrane helix</keyword>
<feature type="transmembrane region" description="Helical" evidence="1">
    <location>
        <begin position="51"/>
        <end position="75"/>
    </location>
</feature>
<protein>
    <recommendedName>
        <fullName evidence="5">DUF2975 domain-containing protein</fullName>
    </recommendedName>
</protein>
<dbReference type="InterPro" id="IPR021354">
    <property type="entry name" value="DUF2975"/>
</dbReference>
<dbReference type="EMBL" id="FRBD01000022">
    <property type="protein sequence ID" value="SHL10270.1"/>
    <property type="molecule type" value="Genomic_DNA"/>
</dbReference>
<keyword evidence="1" id="KW-0812">Transmembrane</keyword>
<dbReference type="Pfam" id="PF11188">
    <property type="entry name" value="DUF2975"/>
    <property type="match status" value="1"/>
</dbReference>